<keyword evidence="4" id="KW-1185">Reference proteome</keyword>
<dbReference type="EMBL" id="VTOX01000004">
    <property type="protein sequence ID" value="NKE66925.1"/>
    <property type="molecule type" value="Genomic_DNA"/>
</dbReference>
<sequence>MVKPQVRRRAFTFGAAAAAFGLGGCAGTQDDAARPRAANGGGVLTPWLAIDGGWRADPRQPLQIVPVPGARLRFVQPVGVAALGDLLLVADAGARMVWRIDRGRDAMAPFAPFTGGSPGHAASLHVANDMSVWVALPAEHQVVQYDPRGRVVRRFLDDANAPRPVAVAVPDSRAEVFVGDGAAAQVAVFDPLGRTVGLLGGGRHPVLQSIAAMALGPDGLYVLDPLAQQVVVLGRGGEVVAVIGENQLLRPRALAVDRSGRVFVSDDADQRIKVFRGADMVAAVGGAGGGPGRFGRIEALAVDGNMLYVADSVNARVQVMLVAPPSLERRGARS</sequence>
<dbReference type="GO" id="GO:0008270">
    <property type="term" value="F:zinc ion binding"/>
    <property type="evidence" value="ECO:0007669"/>
    <property type="project" value="UniProtKB-KW"/>
</dbReference>
<name>A0A7X6I750_9BURK</name>
<evidence type="ECO:0000313" key="3">
    <source>
        <dbReference type="EMBL" id="NKE66925.1"/>
    </source>
</evidence>
<organism evidence="3 4">
    <name type="scientific">Ramlibacter lithotrophicus</name>
    <dbReference type="NCBI Taxonomy" id="2606681"/>
    <lineage>
        <taxon>Bacteria</taxon>
        <taxon>Pseudomonadati</taxon>
        <taxon>Pseudomonadota</taxon>
        <taxon>Betaproteobacteria</taxon>
        <taxon>Burkholderiales</taxon>
        <taxon>Comamonadaceae</taxon>
        <taxon>Ramlibacter</taxon>
    </lineage>
</organism>
<dbReference type="PROSITE" id="PS51125">
    <property type="entry name" value="NHL"/>
    <property type="match status" value="1"/>
</dbReference>
<dbReference type="InterPro" id="IPR050952">
    <property type="entry name" value="TRIM-NHL_E3_ligases"/>
</dbReference>
<feature type="repeat" description="NHL" evidence="2">
    <location>
        <begin position="237"/>
        <end position="278"/>
    </location>
</feature>
<dbReference type="Gene3D" id="2.120.10.30">
    <property type="entry name" value="TolB, C-terminal domain"/>
    <property type="match status" value="2"/>
</dbReference>
<dbReference type="PANTHER" id="PTHR24104:SF25">
    <property type="entry name" value="PROTEIN LIN-41"/>
    <property type="match status" value="1"/>
</dbReference>
<keyword evidence="1" id="KW-0677">Repeat</keyword>
<dbReference type="Proteomes" id="UP000521868">
    <property type="component" value="Unassembled WGS sequence"/>
</dbReference>
<dbReference type="InterPro" id="IPR011042">
    <property type="entry name" value="6-blade_b-propeller_TolB-like"/>
</dbReference>
<evidence type="ECO:0008006" key="5">
    <source>
        <dbReference type="Google" id="ProtNLM"/>
    </source>
</evidence>
<dbReference type="SUPFAM" id="SSF101898">
    <property type="entry name" value="NHL repeat"/>
    <property type="match status" value="1"/>
</dbReference>
<evidence type="ECO:0000256" key="2">
    <source>
        <dbReference type="PROSITE-ProRule" id="PRU00504"/>
    </source>
</evidence>
<dbReference type="AlphaFoldDB" id="A0A7X6I750"/>
<dbReference type="CDD" id="cd05819">
    <property type="entry name" value="NHL"/>
    <property type="match status" value="1"/>
</dbReference>
<comment type="caution">
    <text evidence="3">The sequence shown here is derived from an EMBL/GenBank/DDBJ whole genome shotgun (WGS) entry which is preliminary data.</text>
</comment>
<dbReference type="RefSeq" id="WP_168108035.1">
    <property type="nucleotide sequence ID" value="NZ_VTOX01000004.1"/>
</dbReference>
<protein>
    <recommendedName>
        <fullName evidence="5">NHL repeat-containing protein</fullName>
    </recommendedName>
</protein>
<dbReference type="PANTHER" id="PTHR24104">
    <property type="entry name" value="E3 UBIQUITIN-PROTEIN LIGASE NHLRC1-RELATED"/>
    <property type="match status" value="1"/>
</dbReference>
<accession>A0A7X6I750</accession>
<reference evidence="3 4" key="1">
    <citation type="journal article" date="2020" name="Nature">
        <title>Bacterial chemolithoautotrophy via manganese oxidation.</title>
        <authorList>
            <person name="Yu H."/>
            <person name="Leadbetter J.R."/>
        </authorList>
    </citation>
    <scope>NUCLEOTIDE SEQUENCE [LARGE SCALE GENOMIC DNA]</scope>
    <source>
        <strain evidence="3 4">RBP-1</strain>
    </source>
</reference>
<dbReference type="PROSITE" id="PS51257">
    <property type="entry name" value="PROKAR_LIPOPROTEIN"/>
    <property type="match status" value="1"/>
</dbReference>
<gene>
    <name evidence="3" type="ORF">RAMLITH_13930</name>
</gene>
<dbReference type="InterPro" id="IPR001258">
    <property type="entry name" value="NHL_repeat"/>
</dbReference>
<proteinExistence type="predicted"/>
<evidence type="ECO:0000313" key="4">
    <source>
        <dbReference type="Proteomes" id="UP000521868"/>
    </source>
</evidence>
<evidence type="ECO:0000256" key="1">
    <source>
        <dbReference type="ARBA" id="ARBA00022737"/>
    </source>
</evidence>